<keyword evidence="4" id="KW-0949">S-adenosyl-L-methionine</keyword>
<dbReference type="EMBL" id="PZQS01000009">
    <property type="protein sequence ID" value="PVD24539.1"/>
    <property type="molecule type" value="Genomic_DNA"/>
</dbReference>
<proteinExistence type="predicted"/>
<evidence type="ECO:0000256" key="3">
    <source>
        <dbReference type="ARBA" id="ARBA00022679"/>
    </source>
</evidence>
<keyword evidence="3" id="KW-0808">Transferase</keyword>
<dbReference type="GO" id="GO:0003676">
    <property type="term" value="F:nucleic acid binding"/>
    <property type="evidence" value="ECO:0007669"/>
    <property type="project" value="InterPro"/>
</dbReference>
<keyword evidence="8" id="KW-1185">Reference proteome</keyword>
<dbReference type="InterPro" id="IPR029063">
    <property type="entry name" value="SAM-dependent_MTases_sf"/>
</dbReference>
<evidence type="ECO:0000256" key="1">
    <source>
        <dbReference type="ARBA" id="ARBA00012771"/>
    </source>
</evidence>
<evidence type="ECO:0000256" key="2">
    <source>
        <dbReference type="ARBA" id="ARBA00022603"/>
    </source>
</evidence>
<dbReference type="InterPro" id="IPR007848">
    <property type="entry name" value="Small_mtfrase_dom"/>
</dbReference>
<dbReference type="SUPFAM" id="SSF53335">
    <property type="entry name" value="S-adenosyl-L-methionine-dependent methyltransferases"/>
    <property type="match status" value="1"/>
</dbReference>
<protein>
    <recommendedName>
        <fullName evidence="1">peptide chain release factor N(5)-glutamine methyltransferase</fullName>
        <ecNumber evidence="1">2.1.1.297</ecNumber>
    </recommendedName>
</protein>
<gene>
    <name evidence="7" type="ORF">C0Q70_15022</name>
</gene>
<evidence type="ECO:0000313" key="8">
    <source>
        <dbReference type="Proteomes" id="UP000245119"/>
    </source>
</evidence>
<sequence length="243" mass="27605">MCKKRLQHMPVQYILGEWDFRDLVLVLRPPVFIPTPETEELVGHAADSIEKKNLQKGRFLEVGCGSGAITLSLLQKFPQMRAVCLDISSDACHLTQENAERLSLADRLEVYQADVCLDKDLHELKQQDRFDFIVSNPPYISSEEIPGLEKQIIEYEDLRALDGGPDGLRVVKSILSLSSTLLRPFGEVWLEVDVSQPVLIQQYVQEKTNLGLTYVATFQDYLGSNRFCLMRQARQEDKEGSAF</sequence>
<dbReference type="InterPro" id="IPR050320">
    <property type="entry name" value="N5-glutamine_MTase"/>
</dbReference>
<dbReference type="Pfam" id="PF05175">
    <property type="entry name" value="MTS"/>
    <property type="match status" value="1"/>
</dbReference>
<organism evidence="7 8">
    <name type="scientific">Pomacea canaliculata</name>
    <name type="common">Golden apple snail</name>
    <dbReference type="NCBI Taxonomy" id="400727"/>
    <lineage>
        <taxon>Eukaryota</taxon>
        <taxon>Metazoa</taxon>
        <taxon>Spiralia</taxon>
        <taxon>Lophotrochozoa</taxon>
        <taxon>Mollusca</taxon>
        <taxon>Gastropoda</taxon>
        <taxon>Caenogastropoda</taxon>
        <taxon>Architaenioglossa</taxon>
        <taxon>Ampullarioidea</taxon>
        <taxon>Ampullariidae</taxon>
        <taxon>Pomacea</taxon>
    </lineage>
</organism>
<dbReference type="InterPro" id="IPR002052">
    <property type="entry name" value="DNA_methylase_N6_adenine_CS"/>
</dbReference>
<accession>A0A2T7NTP1</accession>
<dbReference type="EC" id="2.1.1.297" evidence="1"/>
<dbReference type="NCBIfam" id="TIGR00536">
    <property type="entry name" value="hemK_fam"/>
    <property type="match status" value="1"/>
</dbReference>
<comment type="caution">
    <text evidence="7">The sequence shown here is derived from an EMBL/GenBank/DDBJ whole genome shotgun (WGS) entry which is preliminary data.</text>
</comment>
<reference evidence="7 8" key="1">
    <citation type="submission" date="2018-04" db="EMBL/GenBank/DDBJ databases">
        <title>The genome of golden apple snail Pomacea canaliculata provides insight into stress tolerance and invasive adaptation.</title>
        <authorList>
            <person name="Liu C."/>
            <person name="Liu B."/>
            <person name="Ren Y."/>
            <person name="Zhang Y."/>
            <person name="Wang H."/>
            <person name="Li S."/>
            <person name="Jiang F."/>
            <person name="Yin L."/>
            <person name="Zhang G."/>
            <person name="Qian W."/>
            <person name="Fan W."/>
        </authorList>
    </citation>
    <scope>NUCLEOTIDE SEQUENCE [LARGE SCALE GENOMIC DNA]</scope>
    <source>
        <strain evidence="7">SZHN2017</strain>
        <tissue evidence="7">Muscle</tissue>
    </source>
</reference>
<evidence type="ECO:0000256" key="5">
    <source>
        <dbReference type="ARBA" id="ARBA00048391"/>
    </source>
</evidence>
<keyword evidence="2" id="KW-0489">Methyltransferase</keyword>
<evidence type="ECO:0000313" key="7">
    <source>
        <dbReference type="EMBL" id="PVD24539.1"/>
    </source>
</evidence>
<dbReference type="STRING" id="400727.A0A2T7NTP1"/>
<dbReference type="InterPro" id="IPR004556">
    <property type="entry name" value="HemK-like"/>
</dbReference>
<dbReference type="GO" id="GO:0032259">
    <property type="term" value="P:methylation"/>
    <property type="evidence" value="ECO:0007669"/>
    <property type="project" value="UniProtKB-KW"/>
</dbReference>
<dbReference type="Gene3D" id="1.10.8.10">
    <property type="entry name" value="DNA helicase RuvA subunit, C-terminal domain"/>
    <property type="match status" value="1"/>
</dbReference>
<dbReference type="Gene3D" id="3.40.50.150">
    <property type="entry name" value="Vaccinia Virus protein VP39"/>
    <property type="match status" value="1"/>
</dbReference>
<dbReference type="PANTHER" id="PTHR18895:SF74">
    <property type="entry name" value="MTRF1L RELEASE FACTOR GLUTAMINE METHYLTRANSFERASE"/>
    <property type="match status" value="1"/>
</dbReference>
<dbReference type="PROSITE" id="PS00092">
    <property type="entry name" value="N6_MTASE"/>
    <property type="match status" value="1"/>
</dbReference>
<dbReference type="PANTHER" id="PTHR18895">
    <property type="entry name" value="HEMK METHYLTRANSFERASE"/>
    <property type="match status" value="1"/>
</dbReference>
<evidence type="ECO:0000256" key="4">
    <source>
        <dbReference type="ARBA" id="ARBA00022691"/>
    </source>
</evidence>
<comment type="catalytic activity">
    <reaction evidence="5">
        <text>L-glutaminyl-[peptide chain release factor] + S-adenosyl-L-methionine = N(5)-methyl-L-glutaminyl-[peptide chain release factor] + S-adenosyl-L-homocysteine + H(+)</text>
        <dbReference type="Rhea" id="RHEA:42896"/>
        <dbReference type="Rhea" id="RHEA-COMP:10271"/>
        <dbReference type="Rhea" id="RHEA-COMP:10272"/>
        <dbReference type="ChEBI" id="CHEBI:15378"/>
        <dbReference type="ChEBI" id="CHEBI:30011"/>
        <dbReference type="ChEBI" id="CHEBI:57856"/>
        <dbReference type="ChEBI" id="CHEBI:59789"/>
        <dbReference type="ChEBI" id="CHEBI:61891"/>
        <dbReference type="EC" id="2.1.1.297"/>
    </reaction>
</comment>
<dbReference type="OMA" id="IYYGHGT"/>
<dbReference type="OrthoDB" id="269872at2759"/>
<evidence type="ECO:0000259" key="6">
    <source>
        <dbReference type="Pfam" id="PF05175"/>
    </source>
</evidence>
<dbReference type="Proteomes" id="UP000245119">
    <property type="component" value="Linkage Group LG9"/>
</dbReference>
<name>A0A2T7NTP1_POMCA</name>
<dbReference type="GO" id="GO:0005739">
    <property type="term" value="C:mitochondrion"/>
    <property type="evidence" value="ECO:0007669"/>
    <property type="project" value="TreeGrafter"/>
</dbReference>
<dbReference type="AlphaFoldDB" id="A0A2T7NTP1"/>
<dbReference type="GO" id="GO:0102559">
    <property type="term" value="F:peptide chain release factor N(5)-glutamine methyltransferase activity"/>
    <property type="evidence" value="ECO:0007669"/>
    <property type="project" value="UniProtKB-EC"/>
</dbReference>
<feature type="domain" description="Methyltransferase small" evidence="6">
    <location>
        <begin position="52"/>
        <end position="188"/>
    </location>
</feature>
<dbReference type="CDD" id="cd02440">
    <property type="entry name" value="AdoMet_MTases"/>
    <property type="match status" value="1"/>
</dbReference>